<accession>A0A1J1HYL2</accession>
<dbReference type="AlphaFoldDB" id="A0A1J1HYL2"/>
<evidence type="ECO:0000256" key="1">
    <source>
        <dbReference type="SAM" id="MobiDB-lite"/>
    </source>
</evidence>
<sequence>MSATDDHPDSDMWMEPDELPKPQYSVVRSESRVVRQYSSSPLIRESNNGFRQIQTPNSYASIDRSDQTQHGEASHSSFDAQNPAPAEQNFFPLFFRNSPAGSSPVRNYQTQNSAASIAGRYSAGRASNFDQSILGSGDFSVVRGGTFFPEGERSFRLKGDNDFYASFLNGHGRPNAQQLTSSKKEAYYPQDPFKNFKDFAEINGGSDPAFSHFIVVYANKNSSQSHPSHPSPKNIFEQLQLLDLEKEKEKENESSDLTDVDQGENEKKLMKLSKFKSKLSKTKVVKKYKKKLGPKYTTSSDYTDPLLALS</sequence>
<reference evidence="2 3" key="1">
    <citation type="submission" date="2015-04" db="EMBL/GenBank/DDBJ databases">
        <authorList>
            <person name="Syromyatnikov M.Y."/>
            <person name="Popov V.N."/>
        </authorList>
    </citation>
    <scope>NUCLEOTIDE SEQUENCE [LARGE SCALE GENOMIC DNA]</scope>
</reference>
<dbReference type="EMBL" id="CVRI01000020">
    <property type="protein sequence ID" value="CRK91217.1"/>
    <property type="molecule type" value="Genomic_DNA"/>
</dbReference>
<feature type="compositionally biased region" description="Basic and acidic residues" evidence="1">
    <location>
        <begin position="1"/>
        <end position="10"/>
    </location>
</feature>
<feature type="region of interest" description="Disordered" evidence="1">
    <location>
        <begin position="1"/>
        <end position="82"/>
    </location>
</feature>
<evidence type="ECO:0000313" key="3">
    <source>
        <dbReference type="Proteomes" id="UP000183832"/>
    </source>
</evidence>
<proteinExistence type="predicted"/>
<protein>
    <submittedName>
        <fullName evidence="2">CLUMA_CG004901, isoform A</fullName>
    </submittedName>
</protein>
<feature type="compositionally biased region" description="Low complexity" evidence="1">
    <location>
        <begin position="23"/>
        <end position="40"/>
    </location>
</feature>
<dbReference type="OrthoDB" id="6077919at2759"/>
<keyword evidence="3" id="KW-1185">Reference proteome</keyword>
<dbReference type="STRING" id="568069.A0A1J1HYL2"/>
<feature type="compositionally biased region" description="Polar residues" evidence="1">
    <location>
        <begin position="45"/>
        <end position="60"/>
    </location>
</feature>
<evidence type="ECO:0000313" key="2">
    <source>
        <dbReference type="EMBL" id="CRK91217.1"/>
    </source>
</evidence>
<gene>
    <name evidence="2" type="primary">putative CG32816-like</name>
    <name evidence="2" type="ORF">CLUMA_CG004901</name>
</gene>
<name>A0A1J1HYL2_9DIPT</name>
<feature type="compositionally biased region" description="Basic and acidic residues" evidence="1">
    <location>
        <begin position="63"/>
        <end position="73"/>
    </location>
</feature>
<dbReference type="Proteomes" id="UP000183832">
    <property type="component" value="Unassembled WGS sequence"/>
</dbReference>
<organism evidence="2 3">
    <name type="scientific">Clunio marinus</name>
    <dbReference type="NCBI Taxonomy" id="568069"/>
    <lineage>
        <taxon>Eukaryota</taxon>
        <taxon>Metazoa</taxon>
        <taxon>Ecdysozoa</taxon>
        <taxon>Arthropoda</taxon>
        <taxon>Hexapoda</taxon>
        <taxon>Insecta</taxon>
        <taxon>Pterygota</taxon>
        <taxon>Neoptera</taxon>
        <taxon>Endopterygota</taxon>
        <taxon>Diptera</taxon>
        <taxon>Nematocera</taxon>
        <taxon>Chironomoidea</taxon>
        <taxon>Chironomidae</taxon>
        <taxon>Clunio</taxon>
    </lineage>
</organism>